<evidence type="ECO:0000256" key="7">
    <source>
        <dbReference type="ARBA" id="ARBA00023242"/>
    </source>
</evidence>
<dbReference type="SMART" id="SM00341">
    <property type="entry name" value="HRDC"/>
    <property type="match status" value="1"/>
</dbReference>
<dbReference type="Pfam" id="PF00570">
    <property type="entry name" value="HRDC"/>
    <property type="match status" value="1"/>
</dbReference>
<dbReference type="Pfam" id="PF01612">
    <property type="entry name" value="DNA_pol_A_exo1"/>
    <property type="match status" value="1"/>
</dbReference>
<keyword evidence="7" id="KW-0539">Nucleus</keyword>
<dbReference type="GO" id="GO:0071039">
    <property type="term" value="P:nuclear polyadenylation-dependent CUT catabolic process"/>
    <property type="evidence" value="ECO:0007669"/>
    <property type="project" value="TreeGrafter"/>
</dbReference>
<evidence type="ECO:0000313" key="12">
    <source>
        <dbReference type="EMBL" id="JAI64401.1"/>
    </source>
</evidence>
<sequence>MEGDATSSHNPFTGKQTLDEFIKQIMTTVRECQKSCAELQGWHHYRDYEGVQRTMERVNSTITSLMKDIFDHQDIKLHLARHKLSDQMDMMREGNDALLERINSDIDEASGLKKNANAELLDPVIKKVQGPSSLQIGGKNVVLLASRNVQKPQLFFSEKVQNSTKEPFIPILKEKPNSLKPLSTLLCLDAYGREYYSHPYEYELQYWTPASSQLTPVEPQTPKALDETPLTMVTKEEELDAMVTKLKACSEFAVDLEHHSFRSYLGLTCLIQISTRDEDFIVDPLALRGKLTILNEVFTDPKITKVIHGADYDILWLQRDCGVYVVNLFDTHQAAVVLEYPSRSLAALLLHFCQIQANKVFQRADWRIRPLTQEFVDYARQDSHYLLYIYDLMRNELIEKGNQLNNLITAVYQRSVDLCLKIYKKPWVGSDSHMNLYRHSRKTFNSRQMFALRELFLWRDKVAREQDESPEYVLPKHMLLQIAEVLPKEMQGILACCNPIPPLVKTELLTLHTIIREAREQPLIDIKGTPEVQPMAARASEPDELSHSLNCKHDLSQCDENPTDLPTLLSPRETLLGNLFSEPEASITFKKKSDMFGEIKHAKVHTDGVANVKDIMQFMSPYERYSAYIEMRPFLEGGKRRRETEADDLERVSRVRDHFLCLSKNTIHVPEEIGRVAANHQMEAETPVVVDGLVIDQAGKEVEKEKQLSEEVEEKPETNTGEKTDKAKKIKKSKKHSQYKAIVLEKKIKGKKAKNKALKRKSCEDGQTAHKIQKTDAEPDAVGGEAQKETPDDSEHVEGSAGQETAGAAFDYEAADYSMFQKAKKKAMKSQKVKEKFKGKNNSNKKGKSSMKSFTWGAQKGKW</sequence>
<dbReference type="Pfam" id="PF08066">
    <property type="entry name" value="PMC2NT"/>
    <property type="match status" value="1"/>
</dbReference>
<dbReference type="SMART" id="SM00474">
    <property type="entry name" value="35EXOc"/>
    <property type="match status" value="1"/>
</dbReference>
<dbReference type="CDD" id="cd06147">
    <property type="entry name" value="Rrp6p_like_exo"/>
    <property type="match status" value="1"/>
</dbReference>
<dbReference type="InterPro" id="IPR012588">
    <property type="entry name" value="Exosome-assoc_fac_Rrp6_N"/>
</dbReference>
<reference evidence="12" key="1">
    <citation type="submission" date="2015-09" db="EMBL/GenBank/DDBJ databases">
        <title>Scylla olivacea transcriptome.</title>
        <authorList>
            <person name="Ikhwanuddin M."/>
        </authorList>
    </citation>
    <scope>NUCLEOTIDE SEQUENCE</scope>
</reference>
<name>A0A0P4W707_SCYOL</name>
<feature type="compositionally biased region" description="Basic residues" evidence="10">
    <location>
        <begin position="839"/>
        <end position="849"/>
    </location>
</feature>
<dbReference type="GO" id="GO:0071035">
    <property type="term" value="P:nuclear polyadenylation-dependent rRNA catabolic process"/>
    <property type="evidence" value="ECO:0007669"/>
    <property type="project" value="TreeGrafter"/>
</dbReference>
<dbReference type="GO" id="GO:0000176">
    <property type="term" value="C:nuclear exosome (RNase complex)"/>
    <property type="evidence" value="ECO:0007669"/>
    <property type="project" value="InterPro"/>
</dbReference>
<dbReference type="FunFam" id="3.30.420.10:FF:000059">
    <property type="entry name" value="Exosome complex exonuclease Rrp6"/>
    <property type="match status" value="1"/>
</dbReference>
<dbReference type="InterPro" id="IPR012337">
    <property type="entry name" value="RNaseH-like_sf"/>
</dbReference>
<dbReference type="SUPFAM" id="SSF47819">
    <property type="entry name" value="HRDC-like"/>
    <property type="match status" value="1"/>
</dbReference>
<dbReference type="InterPro" id="IPR049559">
    <property type="entry name" value="Rrp6p-like_exo"/>
</dbReference>
<comment type="similarity">
    <text evidence="8">Belongs to the exosome component 10/RRP6 family.</text>
</comment>
<feature type="compositionally biased region" description="Basic and acidic residues" evidence="10">
    <location>
        <begin position="761"/>
        <end position="777"/>
    </location>
</feature>
<feature type="region of interest" description="Disordered" evidence="10">
    <location>
        <begin position="752"/>
        <end position="806"/>
    </location>
</feature>
<dbReference type="InterPro" id="IPR010997">
    <property type="entry name" value="HRDC-like_sf"/>
</dbReference>
<dbReference type="PROSITE" id="PS50967">
    <property type="entry name" value="HRDC"/>
    <property type="match status" value="1"/>
</dbReference>
<feature type="compositionally biased region" description="Basic and acidic residues" evidence="10">
    <location>
        <begin position="786"/>
        <end position="798"/>
    </location>
</feature>
<evidence type="ECO:0000256" key="2">
    <source>
        <dbReference type="ARBA" id="ARBA00022552"/>
    </source>
</evidence>
<dbReference type="GO" id="GO:0003727">
    <property type="term" value="F:single-stranded RNA binding"/>
    <property type="evidence" value="ECO:0007669"/>
    <property type="project" value="TreeGrafter"/>
</dbReference>
<dbReference type="PANTHER" id="PTHR12124">
    <property type="entry name" value="POLYMYOSITIS/SCLERODERMA AUTOANTIGEN-RELATED"/>
    <property type="match status" value="1"/>
</dbReference>
<keyword evidence="6" id="KW-0269">Exonuclease</keyword>
<dbReference type="GO" id="GO:0071038">
    <property type="term" value="P:TRAMP-dependent tRNA surveillance pathway"/>
    <property type="evidence" value="ECO:0007669"/>
    <property type="project" value="TreeGrafter"/>
</dbReference>
<feature type="region of interest" description="Disordered" evidence="10">
    <location>
        <begin position="701"/>
        <end position="734"/>
    </location>
</feature>
<feature type="region of interest" description="Disordered" evidence="10">
    <location>
        <begin position="821"/>
        <end position="863"/>
    </location>
</feature>
<evidence type="ECO:0000259" key="11">
    <source>
        <dbReference type="PROSITE" id="PS50967"/>
    </source>
</evidence>
<keyword evidence="3" id="KW-0540">Nuclease</keyword>
<keyword evidence="5" id="KW-0271">Exosome</keyword>
<dbReference type="SUPFAM" id="SSF53098">
    <property type="entry name" value="Ribonuclease H-like"/>
    <property type="match status" value="1"/>
</dbReference>
<dbReference type="GO" id="GO:0071044">
    <property type="term" value="P:histone mRNA catabolic process"/>
    <property type="evidence" value="ECO:0007669"/>
    <property type="project" value="TreeGrafter"/>
</dbReference>
<dbReference type="InterPro" id="IPR002121">
    <property type="entry name" value="HRDC_dom"/>
</dbReference>
<feature type="compositionally biased region" description="Basic and acidic residues" evidence="10">
    <location>
        <begin position="701"/>
        <end position="727"/>
    </location>
</feature>
<dbReference type="GO" id="GO:0000467">
    <property type="term" value="P:exonucleolytic trimming to generate mature 3'-end of 5.8S rRNA from tricistronic rRNA transcript (SSU-rRNA, 5.8S rRNA, LSU-rRNA)"/>
    <property type="evidence" value="ECO:0007669"/>
    <property type="project" value="InterPro"/>
</dbReference>
<dbReference type="GO" id="GO:0071036">
    <property type="term" value="P:nuclear polyadenylation-dependent snoRNA catabolic process"/>
    <property type="evidence" value="ECO:0007669"/>
    <property type="project" value="TreeGrafter"/>
</dbReference>
<keyword evidence="2" id="KW-0698">rRNA processing</keyword>
<comment type="subcellular location">
    <subcellularLocation>
        <location evidence="1">Nucleus</location>
    </subcellularLocation>
</comment>
<dbReference type="Gene3D" id="1.10.150.80">
    <property type="entry name" value="HRDC domain"/>
    <property type="match status" value="1"/>
</dbReference>
<keyword evidence="4" id="KW-0378">Hydrolase</keyword>
<feature type="domain" description="HRDC" evidence="11">
    <location>
        <begin position="445"/>
        <end position="525"/>
    </location>
</feature>
<evidence type="ECO:0000256" key="6">
    <source>
        <dbReference type="ARBA" id="ARBA00022839"/>
    </source>
</evidence>
<dbReference type="Gene3D" id="3.30.420.10">
    <property type="entry name" value="Ribonuclease H-like superfamily/Ribonuclease H"/>
    <property type="match status" value="1"/>
</dbReference>
<dbReference type="GO" id="GO:0000175">
    <property type="term" value="F:3'-5'-RNA exonuclease activity"/>
    <property type="evidence" value="ECO:0007669"/>
    <property type="project" value="InterPro"/>
</dbReference>
<protein>
    <recommendedName>
        <fullName evidence="9">Exosome complex component 10 homolog</fullName>
    </recommendedName>
</protein>
<dbReference type="InterPro" id="IPR036397">
    <property type="entry name" value="RNaseH_sf"/>
</dbReference>
<evidence type="ECO:0000256" key="8">
    <source>
        <dbReference type="ARBA" id="ARBA00043957"/>
    </source>
</evidence>
<dbReference type="PANTHER" id="PTHR12124:SF47">
    <property type="entry name" value="EXOSOME COMPONENT 10"/>
    <property type="match status" value="1"/>
</dbReference>
<dbReference type="GO" id="GO:0071037">
    <property type="term" value="P:nuclear polyadenylation-dependent snRNA catabolic process"/>
    <property type="evidence" value="ECO:0007669"/>
    <property type="project" value="TreeGrafter"/>
</dbReference>
<dbReference type="AlphaFoldDB" id="A0A0P4W707"/>
<dbReference type="GO" id="GO:0071051">
    <property type="term" value="P:poly(A)-dependent snoRNA 3'-end processing"/>
    <property type="evidence" value="ECO:0007669"/>
    <property type="project" value="TreeGrafter"/>
</dbReference>
<proteinExistence type="inferred from homology"/>
<dbReference type="GO" id="GO:0005730">
    <property type="term" value="C:nucleolus"/>
    <property type="evidence" value="ECO:0007669"/>
    <property type="project" value="TreeGrafter"/>
</dbReference>
<dbReference type="FunFam" id="1.10.150.80:FF:000001">
    <property type="entry name" value="Putative exosome component 10"/>
    <property type="match status" value="1"/>
</dbReference>
<evidence type="ECO:0000256" key="5">
    <source>
        <dbReference type="ARBA" id="ARBA00022835"/>
    </source>
</evidence>
<evidence type="ECO:0000256" key="3">
    <source>
        <dbReference type="ARBA" id="ARBA00022722"/>
    </source>
</evidence>
<dbReference type="InterPro" id="IPR045092">
    <property type="entry name" value="Rrp6-like"/>
</dbReference>
<evidence type="ECO:0000256" key="1">
    <source>
        <dbReference type="ARBA" id="ARBA00004123"/>
    </source>
</evidence>
<evidence type="ECO:0000256" key="4">
    <source>
        <dbReference type="ARBA" id="ARBA00022801"/>
    </source>
</evidence>
<accession>A0A0P4W707</accession>
<dbReference type="GO" id="GO:0071040">
    <property type="term" value="P:nuclear polyadenylation-dependent antisense transcript catabolic process"/>
    <property type="evidence" value="ECO:0007669"/>
    <property type="project" value="TreeGrafter"/>
</dbReference>
<dbReference type="GO" id="GO:0000166">
    <property type="term" value="F:nucleotide binding"/>
    <property type="evidence" value="ECO:0007669"/>
    <property type="project" value="InterPro"/>
</dbReference>
<feature type="compositionally biased region" description="Basic residues" evidence="10">
    <location>
        <begin position="822"/>
        <end position="831"/>
    </location>
</feature>
<dbReference type="InterPro" id="IPR002562">
    <property type="entry name" value="3'-5'_exonuclease_dom"/>
</dbReference>
<evidence type="ECO:0000256" key="9">
    <source>
        <dbReference type="ARBA" id="ARBA00070365"/>
    </source>
</evidence>
<evidence type="ECO:0000256" key="10">
    <source>
        <dbReference type="SAM" id="MobiDB-lite"/>
    </source>
</evidence>
<dbReference type="EMBL" id="GDRN01067208">
    <property type="protein sequence ID" value="JAI64401.1"/>
    <property type="molecule type" value="Transcribed_RNA"/>
</dbReference>
<organism evidence="12">
    <name type="scientific">Scylla olivacea</name>
    <name type="common">Orange mud crab</name>
    <name type="synonym">Cancer olivacea</name>
    <dbReference type="NCBI Taxonomy" id="85551"/>
    <lineage>
        <taxon>Eukaryota</taxon>
        <taxon>Metazoa</taxon>
        <taxon>Ecdysozoa</taxon>
        <taxon>Arthropoda</taxon>
        <taxon>Crustacea</taxon>
        <taxon>Multicrustacea</taxon>
        <taxon>Malacostraca</taxon>
        <taxon>Eumalacostraca</taxon>
        <taxon>Eucarida</taxon>
        <taxon>Decapoda</taxon>
        <taxon>Pleocyemata</taxon>
        <taxon>Brachyura</taxon>
        <taxon>Eubrachyura</taxon>
        <taxon>Portunoidea</taxon>
        <taxon>Portunidae</taxon>
        <taxon>Portuninae</taxon>
        <taxon>Scylla</taxon>
    </lineage>
</organism>
<dbReference type="InterPro" id="IPR044876">
    <property type="entry name" value="HRDC_dom_sf"/>
</dbReference>